<feature type="domain" description="Mce/MlaD" evidence="2">
    <location>
        <begin position="48"/>
        <end position="121"/>
    </location>
</feature>
<evidence type="ECO:0000259" key="3">
    <source>
        <dbReference type="Pfam" id="PF11887"/>
    </source>
</evidence>
<dbReference type="PANTHER" id="PTHR33371">
    <property type="entry name" value="INTERMEMBRANE PHOSPHOLIPID TRANSPORT SYSTEM BINDING PROTEIN MLAD-RELATED"/>
    <property type="match status" value="1"/>
</dbReference>
<organism evidence="4 5">
    <name type="scientific">Nocardioides daedukensis</name>
    <dbReference type="NCBI Taxonomy" id="634462"/>
    <lineage>
        <taxon>Bacteria</taxon>
        <taxon>Bacillati</taxon>
        <taxon>Actinomycetota</taxon>
        <taxon>Actinomycetes</taxon>
        <taxon>Propionibacteriales</taxon>
        <taxon>Nocardioidaceae</taxon>
        <taxon>Nocardioides</taxon>
    </lineage>
</organism>
<dbReference type="Pfam" id="PF11887">
    <property type="entry name" value="Mce4_CUP1"/>
    <property type="match status" value="1"/>
</dbReference>
<dbReference type="AlphaFoldDB" id="A0A7Y9RZY0"/>
<dbReference type="RefSeq" id="WP_179500829.1">
    <property type="nucleotide sequence ID" value="NZ_JACCAA010000001.1"/>
</dbReference>
<proteinExistence type="predicted"/>
<keyword evidence="1" id="KW-0812">Transmembrane</keyword>
<name>A0A7Y9RZY0_9ACTN</name>
<sequence length="454" mass="48470">MLVNLHHGNAAEHRRLLLCGVLFLSLIGGLLALSIAVYQKAFQPVTMVTIKADRAGLQLAKFGDVRVHGALVGQVRSIEQDGKEASIRVGLDPESAKNIPANVKVEIIPTTLFGQKFIAFVDPEDAPEGSLEEGTVIPSSRVETNVELSRILADLFPLLRSVRPADLNATLNAVSTALDGRGEDLGKTLDKLDGFLTDIKPHLPTLRKDLVLLAEVAETYSIAAPDLIEVLKDVTVTSKTVIEKKEDLGVFFADLTGLADTTTRVLSANEKDLIRAGELARPVLDLLATYSPEFPCLLRGLDRYDERLGDMFSGDRVKQYVELGATQKEGYKAEDRPVFGEVGHGPWCAGLPNPPTPFPPGVKLKDGDNGSLDNSPTSLLQDPSRLLDILGISQSSLSGDGVGRTTMGYAGTRADQHLTSTLLGAEAGESPSGYGSLSSLLYGPLVRGSAGEAQ</sequence>
<dbReference type="NCBIfam" id="TIGR00996">
    <property type="entry name" value="Mtu_fam_mce"/>
    <property type="match status" value="1"/>
</dbReference>
<evidence type="ECO:0000256" key="1">
    <source>
        <dbReference type="SAM" id="Phobius"/>
    </source>
</evidence>
<feature type="transmembrane region" description="Helical" evidence="1">
    <location>
        <begin position="16"/>
        <end position="38"/>
    </location>
</feature>
<dbReference type="PANTHER" id="PTHR33371:SF19">
    <property type="entry name" value="MCE-FAMILY PROTEIN MCE4A"/>
    <property type="match status" value="1"/>
</dbReference>
<dbReference type="Proteomes" id="UP000540656">
    <property type="component" value="Unassembled WGS sequence"/>
</dbReference>
<dbReference type="EMBL" id="JACCAA010000001">
    <property type="protein sequence ID" value="NYG57578.1"/>
    <property type="molecule type" value="Genomic_DNA"/>
</dbReference>
<reference evidence="4 5" key="1">
    <citation type="submission" date="2020-07" db="EMBL/GenBank/DDBJ databases">
        <title>Sequencing the genomes of 1000 actinobacteria strains.</title>
        <authorList>
            <person name="Klenk H.-P."/>
        </authorList>
    </citation>
    <scope>NUCLEOTIDE SEQUENCE [LARGE SCALE GENOMIC DNA]</scope>
    <source>
        <strain evidence="4 5">DSM 23819</strain>
    </source>
</reference>
<keyword evidence="5" id="KW-1185">Reference proteome</keyword>
<gene>
    <name evidence="4" type="ORF">BJ980_000501</name>
</gene>
<protein>
    <submittedName>
        <fullName evidence="4">Phospholipid/cholesterol/gamma-HCH transport system substrate-binding protein</fullName>
    </submittedName>
</protein>
<dbReference type="GO" id="GO:0051701">
    <property type="term" value="P:biological process involved in interaction with host"/>
    <property type="evidence" value="ECO:0007669"/>
    <property type="project" value="TreeGrafter"/>
</dbReference>
<evidence type="ECO:0000313" key="4">
    <source>
        <dbReference type="EMBL" id="NYG57578.1"/>
    </source>
</evidence>
<dbReference type="InterPro" id="IPR005693">
    <property type="entry name" value="Mce"/>
</dbReference>
<evidence type="ECO:0000259" key="2">
    <source>
        <dbReference type="Pfam" id="PF02470"/>
    </source>
</evidence>
<dbReference type="InterPro" id="IPR052336">
    <property type="entry name" value="MlaD_Phospholipid_Transporter"/>
</dbReference>
<keyword evidence="1" id="KW-1133">Transmembrane helix</keyword>
<dbReference type="Pfam" id="PF02470">
    <property type="entry name" value="MlaD"/>
    <property type="match status" value="1"/>
</dbReference>
<accession>A0A7Y9RZY0</accession>
<dbReference type="InterPro" id="IPR024516">
    <property type="entry name" value="Mce_C"/>
</dbReference>
<keyword evidence="1" id="KW-0472">Membrane</keyword>
<evidence type="ECO:0000313" key="5">
    <source>
        <dbReference type="Proteomes" id="UP000540656"/>
    </source>
</evidence>
<feature type="domain" description="Mammalian cell entry C-terminal" evidence="3">
    <location>
        <begin position="130"/>
        <end position="343"/>
    </location>
</feature>
<dbReference type="InterPro" id="IPR003399">
    <property type="entry name" value="Mce/MlaD"/>
</dbReference>
<comment type="caution">
    <text evidence="4">The sequence shown here is derived from an EMBL/GenBank/DDBJ whole genome shotgun (WGS) entry which is preliminary data.</text>
</comment>
<dbReference type="GO" id="GO:0005576">
    <property type="term" value="C:extracellular region"/>
    <property type="evidence" value="ECO:0007669"/>
    <property type="project" value="TreeGrafter"/>
</dbReference>